<dbReference type="InterPro" id="IPR032567">
    <property type="entry name" value="RTL1-rel"/>
</dbReference>
<keyword evidence="1" id="KW-0472">Membrane</keyword>
<dbReference type="PANTHER" id="PTHR15503:SF22">
    <property type="entry name" value="TRANSPOSON TY3-I GAG POLYPROTEIN"/>
    <property type="match status" value="1"/>
</dbReference>
<dbReference type="Gene3D" id="3.10.10.10">
    <property type="entry name" value="HIV Type 1 Reverse Transcriptase, subunit A, domain 1"/>
    <property type="match status" value="1"/>
</dbReference>
<dbReference type="AlphaFoldDB" id="A0AAW2SSH7"/>
<accession>A0AAW2SSH7</accession>
<comment type="caution">
    <text evidence="2">The sequence shown here is derived from an EMBL/GenBank/DDBJ whole genome shotgun (WGS) entry which is preliminary data.</text>
</comment>
<reference evidence="2" key="2">
    <citation type="journal article" date="2024" name="Plant">
        <title>Genomic evolution and insights into agronomic trait innovations of Sesamum species.</title>
        <authorList>
            <person name="Miao H."/>
            <person name="Wang L."/>
            <person name="Qu L."/>
            <person name="Liu H."/>
            <person name="Sun Y."/>
            <person name="Le M."/>
            <person name="Wang Q."/>
            <person name="Wei S."/>
            <person name="Zheng Y."/>
            <person name="Lin W."/>
            <person name="Duan Y."/>
            <person name="Cao H."/>
            <person name="Xiong S."/>
            <person name="Wang X."/>
            <person name="Wei L."/>
            <person name="Li C."/>
            <person name="Ma Q."/>
            <person name="Ju M."/>
            <person name="Zhao R."/>
            <person name="Li G."/>
            <person name="Mu C."/>
            <person name="Tian Q."/>
            <person name="Mei H."/>
            <person name="Zhang T."/>
            <person name="Gao T."/>
            <person name="Zhang H."/>
        </authorList>
    </citation>
    <scope>NUCLEOTIDE SEQUENCE</scope>
    <source>
        <strain evidence="2">KEN1</strain>
    </source>
</reference>
<organism evidence="2">
    <name type="scientific">Sesamum latifolium</name>
    <dbReference type="NCBI Taxonomy" id="2727402"/>
    <lineage>
        <taxon>Eukaryota</taxon>
        <taxon>Viridiplantae</taxon>
        <taxon>Streptophyta</taxon>
        <taxon>Embryophyta</taxon>
        <taxon>Tracheophyta</taxon>
        <taxon>Spermatophyta</taxon>
        <taxon>Magnoliopsida</taxon>
        <taxon>eudicotyledons</taxon>
        <taxon>Gunneridae</taxon>
        <taxon>Pentapetalae</taxon>
        <taxon>asterids</taxon>
        <taxon>lamiids</taxon>
        <taxon>Lamiales</taxon>
        <taxon>Pedaliaceae</taxon>
        <taxon>Sesamum</taxon>
    </lineage>
</organism>
<name>A0AAW2SSH7_9LAMI</name>
<dbReference type="InterPro" id="IPR043502">
    <property type="entry name" value="DNA/RNA_pol_sf"/>
</dbReference>
<evidence type="ECO:0000256" key="1">
    <source>
        <dbReference type="SAM" id="Phobius"/>
    </source>
</evidence>
<evidence type="ECO:0000313" key="2">
    <source>
        <dbReference type="EMBL" id="KAL0395363.1"/>
    </source>
</evidence>
<dbReference type="PANTHER" id="PTHR15503">
    <property type="entry name" value="LDOC1 RELATED"/>
    <property type="match status" value="1"/>
</dbReference>
<dbReference type="EMBL" id="JACGWN010000016">
    <property type="protein sequence ID" value="KAL0395363.1"/>
    <property type="molecule type" value="Genomic_DNA"/>
</dbReference>
<keyword evidence="1" id="KW-1133">Transmembrane helix</keyword>
<proteinExistence type="predicted"/>
<feature type="transmembrane region" description="Helical" evidence="1">
    <location>
        <begin position="112"/>
        <end position="137"/>
    </location>
</feature>
<gene>
    <name evidence="2" type="ORF">Slati_4502500</name>
</gene>
<protein>
    <submittedName>
        <fullName evidence="2">Uncharacterized protein</fullName>
    </submittedName>
</protein>
<reference evidence="2" key="1">
    <citation type="submission" date="2020-06" db="EMBL/GenBank/DDBJ databases">
        <authorList>
            <person name="Li T."/>
            <person name="Hu X."/>
            <person name="Zhang T."/>
            <person name="Song X."/>
            <person name="Zhang H."/>
            <person name="Dai N."/>
            <person name="Sheng W."/>
            <person name="Hou X."/>
            <person name="Wei L."/>
        </authorList>
    </citation>
    <scope>NUCLEOTIDE SEQUENCE</scope>
    <source>
        <strain evidence="2">KEN1</strain>
        <tissue evidence="2">Leaf</tissue>
    </source>
</reference>
<dbReference type="SUPFAM" id="SSF56672">
    <property type="entry name" value="DNA/RNA polymerases"/>
    <property type="match status" value="1"/>
</dbReference>
<keyword evidence="1" id="KW-0812">Transmembrane</keyword>
<sequence>MDVGVLPTISKLSGGIVHVTNGVNLKFLALTLKRHKCKARQFLLLLPDEVLLLENLPDDEAQCEQMLEDIAPPSRPRSLLFETETQVQHFQLSSGALSDIPSPCTLRITASILGLIVTFAPILPFTVGSAMVLLFFVRGYVQRLLHTDSLASFHAIAMLPCDPPTPQPNLAIPSHYPGDLATLLRQFSAVFATPHSLPLPRPHDHSIHLLPNSPPVNVRSYRYPHCQKEAMATLINDMLRDDLIHPSTSPYSSPVILVKKKDGTWGFRMDYRVLNAITVRDYFSIPTINELLDELRVRAITPKNRFAFGLPPNSHVTWRYSQNRFPDDGRALQISRDVFWAH</sequence>